<protein>
    <recommendedName>
        <fullName evidence="4">Benenodin family lasso peptide</fullName>
    </recommendedName>
</protein>
<accession>A0ABS6HCV2</accession>
<dbReference type="Proteomes" id="UP000689967">
    <property type="component" value="Unassembled WGS sequence"/>
</dbReference>
<reference evidence="2 3" key="1">
    <citation type="submission" date="2021-01" db="EMBL/GenBank/DDBJ databases">
        <title>Roseomonas sp. nov, a bacterium isolated from an oil production mixture in Yumen Oilfield.</title>
        <authorList>
            <person name="Wu D."/>
        </authorList>
    </citation>
    <scope>NUCLEOTIDE SEQUENCE [LARGE SCALE GENOMIC DNA]</scope>
    <source>
        <strain evidence="2 3">ROY-5-3</strain>
    </source>
</reference>
<feature type="region of interest" description="Disordered" evidence="1">
    <location>
        <begin position="30"/>
        <end position="62"/>
    </location>
</feature>
<evidence type="ECO:0000256" key="1">
    <source>
        <dbReference type="SAM" id="MobiDB-lite"/>
    </source>
</evidence>
<name>A0ABS6HCV2_9PROT</name>
<evidence type="ECO:0000313" key="3">
    <source>
        <dbReference type="Proteomes" id="UP000689967"/>
    </source>
</evidence>
<keyword evidence="3" id="KW-1185">Reference proteome</keyword>
<sequence>MTDPKAPVPLDDEALTEVVGGAVAFSFTYDNDWMSGGTEEPEGPPSGDEVEPEARPGFRGGS</sequence>
<dbReference type="EMBL" id="JAERQM010000004">
    <property type="protein sequence ID" value="MBU8545140.1"/>
    <property type="molecule type" value="Genomic_DNA"/>
</dbReference>
<evidence type="ECO:0008006" key="4">
    <source>
        <dbReference type="Google" id="ProtNLM"/>
    </source>
</evidence>
<organism evidence="2 3">
    <name type="scientific">Falsiroseomonas oleicola</name>
    <dbReference type="NCBI Taxonomy" id="2801474"/>
    <lineage>
        <taxon>Bacteria</taxon>
        <taxon>Pseudomonadati</taxon>
        <taxon>Pseudomonadota</taxon>
        <taxon>Alphaproteobacteria</taxon>
        <taxon>Acetobacterales</taxon>
        <taxon>Roseomonadaceae</taxon>
        <taxon>Falsiroseomonas</taxon>
    </lineage>
</organism>
<comment type="caution">
    <text evidence="2">The sequence shown here is derived from an EMBL/GenBank/DDBJ whole genome shotgun (WGS) entry which is preliminary data.</text>
</comment>
<gene>
    <name evidence="2" type="ORF">JJQ90_15575</name>
</gene>
<dbReference type="RefSeq" id="WP_216876943.1">
    <property type="nucleotide sequence ID" value="NZ_JAERQM010000004.1"/>
</dbReference>
<evidence type="ECO:0000313" key="2">
    <source>
        <dbReference type="EMBL" id="MBU8545140.1"/>
    </source>
</evidence>
<proteinExistence type="predicted"/>